<comment type="cofactor">
    <cofactor evidence="3">
        <name>FAD</name>
        <dbReference type="ChEBI" id="CHEBI:57692"/>
    </cofactor>
    <text evidence="3">Binds 1 FAD per subunit.</text>
</comment>
<keyword evidence="1 3" id="KW-0285">Flavoprotein</keyword>
<dbReference type="Proteomes" id="UP000027866">
    <property type="component" value="Unassembled WGS sequence"/>
</dbReference>
<dbReference type="EMBL" id="JMIX01000013">
    <property type="protein sequence ID" value="KEO89930.1"/>
    <property type="molecule type" value="Genomic_DNA"/>
</dbReference>
<dbReference type="PANTHER" id="PTHR11455:SF9">
    <property type="entry name" value="CRYPTOCHROME CIRCADIAN CLOCK 5 ISOFORM X1"/>
    <property type="match status" value="1"/>
</dbReference>
<dbReference type="InterPro" id="IPR036134">
    <property type="entry name" value="Crypto/Photolyase_FAD-like_sf"/>
</dbReference>
<dbReference type="GO" id="GO:0003904">
    <property type="term" value="F:deoxyribodipyrimidine photo-lyase activity"/>
    <property type="evidence" value="ECO:0007669"/>
    <property type="project" value="TreeGrafter"/>
</dbReference>
<evidence type="ECO:0000259" key="4">
    <source>
        <dbReference type="Pfam" id="PF03441"/>
    </source>
</evidence>
<feature type="binding site" evidence="3">
    <location>
        <begin position="185"/>
        <end position="187"/>
    </location>
    <ligand>
        <name>FAD</name>
        <dbReference type="ChEBI" id="CHEBI:57692"/>
    </ligand>
</feature>
<name>A0A074MAZ0_9SPHN</name>
<dbReference type="SUPFAM" id="SSF48173">
    <property type="entry name" value="Cryptochrome/photolyase FAD-binding domain"/>
    <property type="match status" value="1"/>
</dbReference>
<gene>
    <name evidence="5" type="ORF">EH32_02780</name>
</gene>
<sequence>MDWTPTRARALDRLARFLPSAGIDYAETRGFDDGPVGEAPGERGRANVSQLSPWLHAGLICEAEVIEAVLRQHSPREAASFVSEIFWRVYFKGWLEQRPGVWDSFRSTREAAFDKIDANAGLRTAYEEAIEGRTGISAFDTWAHELVKHGYLHNHARMWFASIWIFTLKLDWELGADFFLRHLRDGDAASNTLSWRWVAGLHTQGKTYAARADNIARYTANRPGGPLAAQDLADEAEPLTEAREHGRQPLDLPGPVAPEALAEPYALLLHDEAASHVPLALPAAPSLVIGAARPESRSPRGVGGPAAQFARGAVAGGMEDARRAFECEGISWEEGGDLGAILAEAGMDRVACPYLPAGWTRDALMEQLGPLARDERVIWLLGDLARATWLHARAGFFRVKKEIEPILGELGITGANPPEGLPG</sequence>
<dbReference type="InterPro" id="IPR002081">
    <property type="entry name" value="Cryptochrome/DNA_photolyase_1"/>
</dbReference>
<dbReference type="GO" id="GO:0003677">
    <property type="term" value="F:DNA binding"/>
    <property type="evidence" value="ECO:0007669"/>
    <property type="project" value="TreeGrafter"/>
</dbReference>
<protein>
    <submittedName>
        <fullName evidence="5">DNA photolyase</fullName>
    </submittedName>
</protein>
<dbReference type="RefSeq" id="WP_034906178.1">
    <property type="nucleotide sequence ID" value="NZ_CP017057.1"/>
</dbReference>
<dbReference type="PANTHER" id="PTHR11455">
    <property type="entry name" value="CRYPTOCHROME"/>
    <property type="match status" value="1"/>
</dbReference>
<reference evidence="5 6" key="1">
    <citation type="submission" date="2014-04" db="EMBL/GenBank/DDBJ databases">
        <title>A comprehensive comparison of genomes of Erythrobacter spp. Strains.</title>
        <authorList>
            <person name="Zheng Q."/>
        </authorList>
    </citation>
    <scope>NUCLEOTIDE SEQUENCE [LARGE SCALE GENOMIC DNA]</scope>
    <source>
        <strain evidence="5 6">DSM 8509</strain>
    </source>
</reference>
<evidence type="ECO:0000313" key="6">
    <source>
        <dbReference type="Proteomes" id="UP000027866"/>
    </source>
</evidence>
<evidence type="ECO:0000256" key="1">
    <source>
        <dbReference type="ARBA" id="ARBA00022630"/>
    </source>
</evidence>
<keyword evidence="2 3" id="KW-0274">FAD</keyword>
<feature type="binding site" evidence="3">
    <location>
        <begin position="84"/>
        <end position="91"/>
    </location>
    <ligand>
        <name>FAD</name>
        <dbReference type="ChEBI" id="CHEBI:57692"/>
    </ligand>
</feature>
<comment type="caution">
    <text evidence="5">The sequence shown here is derived from an EMBL/GenBank/DDBJ whole genome shotgun (WGS) entry which is preliminary data.</text>
</comment>
<feature type="binding site" evidence="3">
    <location>
        <position position="81"/>
    </location>
    <ligand>
        <name>FAD</name>
        <dbReference type="ChEBI" id="CHEBI:57692"/>
    </ligand>
</feature>
<keyword evidence="6" id="KW-1185">Reference proteome</keyword>
<dbReference type="KEGG" id="elq:Ga0102493_111681"/>
<dbReference type="Gene3D" id="1.25.40.80">
    <property type="match status" value="1"/>
</dbReference>
<feature type="domain" description="Cryptochrome/DNA photolyase FAD-binding" evidence="4">
    <location>
        <begin position="81"/>
        <end position="209"/>
    </location>
</feature>
<dbReference type="GO" id="GO:0071949">
    <property type="term" value="F:FAD binding"/>
    <property type="evidence" value="ECO:0007669"/>
    <property type="project" value="TreeGrafter"/>
</dbReference>
<dbReference type="Pfam" id="PF03441">
    <property type="entry name" value="FAD_binding_7"/>
    <property type="match status" value="1"/>
</dbReference>
<dbReference type="PATRIC" id="fig|39960.10.peg.764"/>
<evidence type="ECO:0000256" key="3">
    <source>
        <dbReference type="PIRSR" id="PIRSR602081-1"/>
    </source>
</evidence>
<proteinExistence type="predicted"/>
<organism evidence="5 6">
    <name type="scientific">Erythrobacter litoralis</name>
    <dbReference type="NCBI Taxonomy" id="39960"/>
    <lineage>
        <taxon>Bacteria</taxon>
        <taxon>Pseudomonadati</taxon>
        <taxon>Pseudomonadota</taxon>
        <taxon>Alphaproteobacteria</taxon>
        <taxon>Sphingomonadales</taxon>
        <taxon>Erythrobacteraceae</taxon>
        <taxon>Erythrobacter/Porphyrobacter group</taxon>
        <taxon>Erythrobacter</taxon>
    </lineage>
</organism>
<evidence type="ECO:0000256" key="2">
    <source>
        <dbReference type="ARBA" id="ARBA00022827"/>
    </source>
</evidence>
<dbReference type="Gene3D" id="1.10.579.10">
    <property type="entry name" value="DNA Cyclobutane Dipyrimidine Photolyase, subunit A, domain 3"/>
    <property type="match status" value="1"/>
</dbReference>
<feature type="binding site" evidence="3">
    <location>
        <position position="25"/>
    </location>
    <ligand>
        <name>FAD</name>
        <dbReference type="ChEBI" id="CHEBI:57692"/>
    </ligand>
</feature>
<dbReference type="InterPro" id="IPR005101">
    <property type="entry name" value="Cryptochr/Photolyase_FAD-bd"/>
</dbReference>
<dbReference type="AlphaFoldDB" id="A0A074MAZ0"/>
<evidence type="ECO:0000313" key="5">
    <source>
        <dbReference type="EMBL" id="KEO89930.1"/>
    </source>
</evidence>
<dbReference type="OrthoDB" id="9772484at2"/>
<accession>A0A074MAZ0</accession>
<keyword evidence="5" id="KW-0456">Lyase</keyword>